<sequence length="167" mass="18346">MNFKRVTFAVAAAGTMLVGAASAASAAPASDVHVQIPSYQYRNVASGKCLDTKTKAGNQAIRRITCHKGNTKDIKHQLWILDNDKSLHSLISPGNCLALRNSQFAISKKCSYKDKTQRWKWAKIATHKMSLVSLATNKCLALNHDDYLLVVKCNPKAKGDLWTRSSS</sequence>
<dbReference type="Proteomes" id="UP001501442">
    <property type="component" value="Unassembled WGS sequence"/>
</dbReference>
<dbReference type="EMBL" id="BAABHK010000016">
    <property type="protein sequence ID" value="GAA4635697.1"/>
    <property type="molecule type" value="Genomic_DNA"/>
</dbReference>
<dbReference type="SUPFAM" id="SSF50370">
    <property type="entry name" value="Ricin B-like lectins"/>
    <property type="match status" value="1"/>
</dbReference>
<dbReference type="Pfam" id="PF00652">
    <property type="entry name" value="Ricin_B_lectin"/>
    <property type="match status" value="1"/>
</dbReference>
<feature type="chain" id="PRO_5047044157" description="Ricin B lectin domain-containing protein" evidence="1">
    <location>
        <begin position="27"/>
        <end position="167"/>
    </location>
</feature>
<keyword evidence="4" id="KW-1185">Reference proteome</keyword>
<evidence type="ECO:0000313" key="3">
    <source>
        <dbReference type="EMBL" id="GAA4635697.1"/>
    </source>
</evidence>
<dbReference type="PROSITE" id="PS50231">
    <property type="entry name" value="RICIN_B_LECTIN"/>
    <property type="match status" value="1"/>
</dbReference>
<evidence type="ECO:0000256" key="1">
    <source>
        <dbReference type="SAM" id="SignalP"/>
    </source>
</evidence>
<proteinExistence type="predicted"/>
<protein>
    <recommendedName>
        <fullName evidence="2">Ricin B lectin domain-containing protein</fullName>
    </recommendedName>
</protein>
<dbReference type="RefSeq" id="WP_345438644.1">
    <property type="nucleotide sequence ID" value="NZ_BAABHK010000016.1"/>
</dbReference>
<organism evidence="3 4">
    <name type="scientific">Actinoallomurus vinaceus</name>
    <dbReference type="NCBI Taxonomy" id="1080074"/>
    <lineage>
        <taxon>Bacteria</taxon>
        <taxon>Bacillati</taxon>
        <taxon>Actinomycetota</taxon>
        <taxon>Actinomycetes</taxon>
        <taxon>Streptosporangiales</taxon>
        <taxon>Thermomonosporaceae</taxon>
        <taxon>Actinoallomurus</taxon>
    </lineage>
</organism>
<dbReference type="InterPro" id="IPR035992">
    <property type="entry name" value="Ricin_B-like_lectins"/>
</dbReference>
<evidence type="ECO:0000313" key="4">
    <source>
        <dbReference type="Proteomes" id="UP001501442"/>
    </source>
</evidence>
<reference evidence="4" key="1">
    <citation type="journal article" date="2019" name="Int. J. Syst. Evol. Microbiol.">
        <title>The Global Catalogue of Microorganisms (GCM) 10K type strain sequencing project: providing services to taxonomists for standard genome sequencing and annotation.</title>
        <authorList>
            <consortium name="The Broad Institute Genomics Platform"/>
            <consortium name="The Broad Institute Genome Sequencing Center for Infectious Disease"/>
            <person name="Wu L."/>
            <person name="Ma J."/>
        </authorList>
    </citation>
    <scope>NUCLEOTIDE SEQUENCE [LARGE SCALE GENOMIC DNA]</scope>
    <source>
        <strain evidence="4">JCM 17939</strain>
    </source>
</reference>
<name>A0ABP8URZ0_9ACTN</name>
<feature type="domain" description="Ricin B lectin" evidence="2">
    <location>
        <begin position="37"/>
        <end position="165"/>
    </location>
</feature>
<dbReference type="InterPro" id="IPR000772">
    <property type="entry name" value="Ricin_B_lectin"/>
</dbReference>
<comment type="caution">
    <text evidence="3">The sequence shown here is derived from an EMBL/GenBank/DDBJ whole genome shotgun (WGS) entry which is preliminary data.</text>
</comment>
<accession>A0ABP8URZ0</accession>
<keyword evidence="1" id="KW-0732">Signal</keyword>
<dbReference type="SMART" id="SM00458">
    <property type="entry name" value="RICIN"/>
    <property type="match status" value="1"/>
</dbReference>
<evidence type="ECO:0000259" key="2">
    <source>
        <dbReference type="SMART" id="SM00458"/>
    </source>
</evidence>
<gene>
    <name evidence="3" type="ORF">GCM10023196_082200</name>
</gene>
<dbReference type="Gene3D" id="2.80.10.50">
    <property type="match status" value="2"/>
</dbReference>
<feature type="signal peptide" evidence="1">
    <location>
        <begin position="1"/>
        <end position="26"/>
    </location>
</feature>